<reference evidence="8" key="1">
    <citation type="submission" date="2019-10" db="EMBL/GenBank/DDBJ databases">
        <authorList>
            <consortium name="DOE Joint Genome Institute"/>
            <person name="Kuo A."/>
            <person name="Miyauchi S."/>
            <person name="Kiss E."/>
            <person name="Drula E."/>
            <person name="Kohler A."/>
            <person name="Sanchez-Garcia M."/>
            <person name="Andreopoulos B."/>
            <person name="Barry K.W."/>
            <person name="Bonito G."/>
            <person name="Buee M."/>
            <person name="Carver A."/>
            <person name="Chen C."/>
            <person name="Cichocki N."/>
            <person name="Clum A."/>
            <person name="Culley D."/>
            <person name="Crous P.W."/>
            <person name="Fauchery L."/>
            <person name="Girlanda M."/>
            <person name="Hayes R."/>
            <person name="Keri Z."/>
            <person name="LaButti K."/>
            <person name="Lipzen A."/>
            <person name="Lombard V."/>
            <person name="Magnuson J."/>
            <person name="Maillard F."/>
            <person name="Morin E."/>
            <person name="Murat C."/>
            <person name="Nolan M."/>
            <person name="Ohm R."/>
            <person name="Pangilinan J."/>
            <person name="Pereira M."/>
            <person name="Perotto S."/>
            <person name="Peter M."/>
            <person name="Riley R."/>
            <person name="Sitrit Y."/>
            <person name="Stielow B."/>
            <person name="Szollosi G."/>
            <person name="Zifcakova L."/>
            <person name="Stursova M."/>
            <person name="Spatafora J.W."/>
            <person name="Tedersoo L."/>
            <person name="Vaario L.-M."/>
            <person name="Yamada A."/>
            <person name="Yan M."/>
            <person name="Wang P."/>
            <person name="Xu J."/>
            <person name="Bruns T."/>
            <person name="Baldrian P."/>
            <person name="Vilgalys R."/>
            <person name="Henrissat B."/>
            <person name="Grigoriev I.V."/>
            <person name="Hibbett D."/>
            <person name="Nagy L.G."/>
            <person name="Martin F.M."/>
        </authorList>
    </citation>
    <scope>NUCLEOTIDE SEQUENCE</scope>
    <source>
        <strain evidence="8">BED1</strain>
    </source>
</reference>
<dbReference type="PANTHER" id="PTHR43178">
    <property type="entry name" value="DIHYDROLIPOAMIDE ACETYLTRANSFERASE COMPONENT OF PYRUVATE DEHYDROGENASE COMPLEX"/>
    <property type="match status" value="1"/>
</dbReference>
<feature type="domain" description="Lipoyl-binding" evidence="7">
    <location>
        <begin position="35"/>
        <end position="76"/>
    </location>
</feature>
<evidence type="ECO:0000256" key="1">
    <source>
        <dbReference type="ARBA" id="ARBA00001938"/>
    </source>
</evidence>
<organism evidence="8 10">
    <name type="scientific">Boletus edulis BED1</name>
    <dbReference type="NCBI Taxonomy" id="1328754"/>
    <lineage>
        <taxon>Eukaryota</taxon>
        <taxon>Fungi</taxon>
        <taxon>Dikarya</taxon>
        <taxon>Basidiomycota</taxon>
        <taxon>Agaricomycotina</taxon>
        <taxon>Agaricomycetes</taxon>
        <taxon>Agaricomycetidae</taxon>
        <taxon>Boletales</taxon>
        <taxon>Boletineae</taxon>
        <taxon>Boletaceae</taxon>
        <taxon>Boletoideae</taxon>
        <taxon>Boletus</taxon>
    </lineage>
</organism>
<dbReference type="PANTHER" id="PTHR43178:SF5">
    <property type="entry name" value="LIPOAMIDE ACYLTRANSFERASE COMPONENT OF BRANCHED-CHAIN ALPHA-KETO ACID DEHYDROGENASE COMPLEX, MITOCHONDRIAL"/>
    <property type="match status" value="1"/>
</dbReference>
<dbReference type="SUPFAM" id="SSF51230">
    <property type="entry name" value="Single hybrid motif"/>
    <property type="match status" value="1"/>
</dbReference>
<dbReference type="InterPro" id="IPR000089">
    <property type="entry name" value="Biotin_lipoyl"/>
</dbReference>
<proteinExistence type="predicted"/>
<dbReference type="EMBL" id="WHUW01000081">
    <property type="protein sequence ID" value="KAF8427162.1"/>
    <property type="molecule type" value="Genomic_DNA"/>
</dbReference>
<name>A0AAD4BFW8_BOLED</name>
<accession>A0AAD4BFW8</accession>
<dbReference type="GO" id="GO:0031405">
    <property type="term" value="F:lipoic acid binding"/>
    <property type="evidence" value="ECO:0007669"/>
    <property type="project" value="TreeGrafter"/>
</dbReference>
<dbReference type="EC" id="2.3.1.168" evidence="4"/>
<evidence type="ECO:0000313" key="9">
    <source>
        <dbReference type="EMBL" id="KAF8433684.1"/>
    </source>
</evidence>
<evidence type="ECO:0000256" key="2">
    <source>
        <dbReference type="ARBA" id="ARBA00022679"/>
    </source>
</evidence>
<evidence type="ECO:0000256" key="4">
    <source>
        <dbReference type="ARBA" id="ARBA00038880"/>
    </source>
</evidence>
<dbReference type="Gene3D" id="2.40.50.100">
    <property type="match status" value="1"/>
</dbReference>
<dbReference type="GO" id="GO:0005739">
    <property type="term" value="C:mitochondrion"/>
    <property type="evidence" value="ECO:0007669"/>
    <property type="project" value="TreeGrafter"/>
</dbReference>
<gene>
    <name evidence="9" type="ORF">L210DRAFT_2694633</name>
    <name evidence="8" type="ORF">L210DRAFT_3176331</name>
</gene>
<dbReference type="CDD" id="cd06849">
    <property type="entry name" value="lipoyl_domain"/>
    <property type="match status" value="1"/>
</dbReference>
<dbReference type="InterPro" id="IPR050743">
    <property type="entry name" value="2-oxoacid_DH_E2_comp"/>
</dbReference>
<evidence type="ECO:0000256" key="6">
    <source>
        <dbReference type="ARBA" id="ARBA00042008"/>
    </source>
</evidence>
<evidence type="ECO:0000256" key="3">
    <source>
        <dbReference type="ARBA" id="ARBA00023315"/>
    </source>
</evidence>
<sequence>MVTMRVPIRILLRGPLLRTHFHTAHALLAARKVLHTFKLADIGEGITECEVIKWSVKPQSPVQSFDALCEVQSDKCKKAKLQKSARDCVS</sequence>
<dbReference type="EMBL" id="WHUW01000032">
    <property type="protein sequence ID" value="KAF8433684.1"/>
    <property type="molecule type" value="Genomic_DNA"/>
</dbReference>
<protein>
    <recommendedName>
        <fullName evidence="5">Lipoamide acyltransferase component of branched-chain alpha-keto acid dehydrogenase complex, mitochondrial</fullName>
        <ecNumber evidence="4">2.3.1.168</ecNumber>
    </recommendedName>
    <alternativeName>
        <fullName evidence="6">Branched-chain alpha-keto acid dehydrogenase complex component E2</fullName>
    </alternativeName>
</protein>
<keyword evidence="3" id="KW-0012">Acyltransferase</keyword>
<comment type="cofactor">
    <cofactor evidence="1">
        <name>(R)-lipoate</name>
        <dbReference type="ChEBI" id="CHEBI:83088"/>
    </cofactor>
</comment>
<dbReference type="GO" id="GO:0043754">
    <property type="term" value="F:dihydrolipoamide branched chain acyltransferase activity"/>
    <property type="evidence" value="ECO:0007669"/>
    <property type="project" value="UniProtKB-EC"/>
</dbReference>
<keyword evidence="2" id="KW-0808">Transferase</keyword>
<evidence type="ECO:0000259" key="7">
    <source>
        <dbReference type="Pfam" id="PF00364"/>
    </source>
</evidence>
<comment type="caution">
    <text evidence="8">The sequence shown here is derived from an EMBL/GenBank/DDBJ whole genome shotgun (WGS) entry which is preliminary data.</text>
</comment>
<evidence type="ECO:0000256" key="5">
    <source>
        <dbReference type="ARBA" id="ARBA00039275"/>
    </source>
</evidence>
<dbReference type="Proteomes" id="UP001194468">
    <property type="component" value="Unassembled WGS sequence"/>
</dbReference>
<evidence type="ECO:0000313" key="10">
    <source>
        <dbReference type="Proteomes" id="UP001194468"/>
    </source>
</evidence>
<dbReference type="GO" id="GO:0016407">
    <property type="term" value="F:acetyltransferase activity"/>
    <property type="evidence" value="ECO:0007669"/>
    <property type="project" value="TreeGrafter"/>
</dbReference>
<evidence type="ECO:0000313" key="8">
    <source>
        <dbReference type="EMBL" id="KAF8427162.1"/>
    </source>
</evidence>
<keyword evidence="10" id="KW-1185">Reference proteome</keyword>
<dbReference type="AlphaFoldDB" id="A0AAD4BFW8"/>
<reference evidence="8" key="2">
    <citation type="journal article" date="2020" name="Nat. Commun.">
        <title>Large-scale genome sequencing of mycorrhizal fungi provides insights into the early evolution of symbiotic traits.</title>
        <authorList>
            <person name="Miyauchi S."/>
            <person name="Kiss E."/>
            <person name="Kuo A."/>
            <person name="Drula E."/>
            <person name="Kohler A."/>
            <person name="Sanchez-Garcia M."/>
            <person name="Morin E."/>
            <person name="Andreopoulos B."/>
            <person name="Barry K.W."/>
            <person name="Bonito G."/>
            <person name="Buee M."/>
            <person name="Carver A."/>
            <person name="Chen C."/>
            <person name="Cichocki N."/>
            <person name="Clum A."/>
            <person name="Culley D."/>
            <person name="Crous P.W."/>
            <person name="Fauchery L."/>
            <person name="Girlanda M."/>
            <person name="Hayes R.D."/>
            <person name="Keri Z."/>
            <person name="LaButti K."/>
            <person name="Lipzen A."/>
            <person name="Lombard V."/>
            <person name="Magnuson J."/>
            <person name="Maillard F."/>
            <person name="Murat C."/>
            <person name="Nolan M."/>
            <person name="Ohm R.A."/>
            <person name="Pangilinan J."/>
            <person name="Pereira M.F."/>
            <person name="Perotto S."/>
            <person name="Peter M."/>
            <person name="Pfister S."/>
            <person name="Riley R."/>
            <person name="Sitrit Y."/>
            <person name="Stielow J.B."/>
            <person name="Szollosi G."/>
            <person name="Zifcakova L."/>
            <person name="Stursova M."/>
            <person name="Spatafora J.W."/>
            <person name="Tedersoo L."/>
            <person name="Vaario L.M."/>
            <person name="Yamada A."/>
            <person name="Yan M."/>
            <person name="Wang P."/>
            <person name="Xu J."/>
            <person name="Bruns T."/>
            <person name="Baldrian P."/>
            <person name="Vilgalys R."/>
            <person name="Dunand C."/>
            <person name="Henrissat B."/>
            <person name="Grigoriev I.V."/>
            <person name="Hibbett D."/>
            <person name="Nagy L.G."/>
            <person name="Martin F.M."/>
        </authorList>
    </citation>
    <scope>NUCLEOTIDE SEQUENCE</scope>
    <source>
        <strain evidence="8">BED1</strain>
    </source>
</reference>
<dbReference type="InterPro" id="IPR011053">
    <property type="entry name" value="Single_hybrid_motif"/>
</dbReference>
<dbReference type="Pfam" id="PF00364">
    <property type="entry name" value="Biotin_lipoyl"/>
    <property type="match status" value="1"/>
</dbReference>